<organism evidence="10 11">
    <name type="scientific">Idiomarina abyssalis</name>
    <dbReference type="NCBI Taxonomy" id="86102"/>
    <lineage>
        <taxon>Bacteria</taxon>
        <taxon>Pseudomonadati</taxon>
        <taxon>Pseudomonadota</taxon>
        <taxon>Gammaproteobacteria</taxon>
        <taxon>Alteromonadales</taxon>
        <taxon>Idiomarinaceae</taxon>
        <taxon>Idiomarina</taxon>
    </lineage>
</organism>
<dbReference type="GO" id="GO:0005737">
    <property type="term" value="C:cytoplasm"/>
    <property type="evidence" value="ECO:0007669"/>
    <property type="project" value="TreeGrafter"/>
</dbReference>
<dbReference type="PROSITE" id="PS51194">
    <property type="entry name" value="HELICASE_CTER"/>
    <property type="match status" value="1"/>
</dbReference>
<dbReference type="Pfam" id="PF00270">
    <property type="entry name" value="DEAD"/>
    <property type="match status" value="1"/>
</dbReference>
<comment type="caution">
    <text evidence="10">The sequence shown here is derived from an EMBL/GenBank/DDBJ whole genome shotgun (WGS) entry which is preliminary data.</text>
</comment>
<reference evidence="10 12" key="1">
    <citation type="submission" date="2020-09" db="EMBL/GenBank/DDBJ databases">
        <title>Draft Genomes of Bacterial Isolates from North Pond Shallow Sediments.</title>
        <authorList>
            <person name="Kiel Reese B."/>
            <person name="Mullis M."/>
            <person name="Weisend R.E."/>
        </authorList>
    </citation>
    <scope>NUCLEOTIDE SEQUENCE</scope>
    <source>
        <strain evidence="10">KJE-2</strain>
        <strain evidence="9 12">KJE-3</strain>
    </source>
</reference>
<dbReference type="EMBL" id="JAEMOP010000009">
    <property type="protein sequence ID" value="MBJ7316724.1"/>
    <property type="molecule type" value="Genomic_DNA"/>
</dbReference>
<dbReference type="GO" id="GO:0003676">
    <property type="term" value="F:nucleic acid binding"/>
    <property type="evidence" value="ECO:0007669"/>
    <property type="project" value="InterPro"/>
</dbReference>
<dbReference type="GO" id="GO:0009378">
    <property type="term" value="F:four-way junction helicase activity"/>
    <property type="evidence" value="ECO:0007669"/>
    <property type="project" value="TreeGrafter"/>
</dbReference>
<dbReference type="Pfam" id="PF00271">
    <property type="entry name" value="Helicase_C"/>
    <property type="match status" value="1"/>
</dbReference>
<evidence type="ECO:0000313" key="12">
    <source>
        <dbReference type="Proteomes" id="UP000655994"/>
    </source>
</evidence>
<feature type="domain" description="Helicase C-terminal" evidence="8">
    <location>
        <begin position="234"/>
        <end position="379"/>
    </location>
</feature>
<dbReference type="GO" id="GO:0043138">
    <property type="term" value="F:3'-5' DNA helicase activity"/>
    <property type="evidence" value="ECO:0007669"/>
    <property type="project" value="TreeGrafter"/>
</dbReference>
<dbReference type="GO" id="GO:0000724">
    <property type="term" value="P:double-strand break repair via homologous recombination"/>
    <property type="evidence" value="ECO:0007669"/>
    <property type="project" value="TreeGrafter"/>
</dbReference>
<keyword evidence="12" id="KW-1185">Reference proteome</keyword>
<keyword evidence="2" id="KW-0378">Hydrolase</keyword>
<keyword evidence="4" id="KW-0067">ATP-binding</keyword>
<dbReference type="GO" id="GO:0005524">
    <property type="term" value="F:ATP binding"/>
    <property type="evidence" value="ECO:0007669"/>
    <property type="project" value="UniProtKB-KW"/>
</dbReference>
<dbReference type="EMBL" id="JAEMOS010000002">
    <property type="protein sequence ID" value="MBJ7265602.1"/>
    <property type="molecule type" value="Genomic_DNA"/>
</dbReference>
<proteinExistence type="predicted"/>
<dbReference type="CDD" id="cd18794">
    <property type="entry name" value="SF2_C_RecQ"/>
    <property type="match status" value="1"/>
</dbReference>
<evidence type="ECO:0000259" key="8">
    <source>
        <dbReference type="PROSITE" id="PS51194"/>
    </source>
</evidence>
<keyword evidence="1" id="KW-0547">Nucleotide-binding</keyword>
<dbReference type="InterPro" id="IPR014001">
    <property type="entry name" value="Helicase_ATP-bd"/>
</dbReference>
<dbReference type="CDD" id="cd17920">
    <property type="entry name" value="DEXHc_RecQ"/>
    <property type="match status" value="1"/>
</dbReference>
<evidence type="ECO:0000256" key="3">
    <source>
        <dbReference type="ARBA" id="ARBA00022806"/>
    </source>
</evidence>
<sequence>MSDNLEKALVHYFGYPSFREAQKPLVEAIYRGEPCLGILPTSGGKSICFQLPALLGNSLTVVVSPLLSLISDQVNTLKSLHIPAESIVGTTDLASRQRIYEQIQSKQLKLLYVAPETFYQKSFISQLTRYTHIERVVFDEAHCLSQWGEDFRPSYLHAVETLNLIKQAYSEMNLPQPMVSALTASATPTIQKHLCELLEIPAENIYRSTLNRPNLRYRIEPLDKRKKRDTALLSLAAKYSSVPVIVYANSRAKTERIARSLKIINVNAEYYHAGMTHQERTRVQNDFINGNTNIIVATTAFGMGVDKSDVRAVIHYDIPRTVEDYYQQAGRAGRDGAPADCVLLYDEVADYSLINRMFEYSQPTSKDVAQLYEVLWAMQSDMPGQPFGFSVGTLAKAMDITEPRLQWSLNYLERQHILTKADRDYYVREVSDANWSAIDAIRHFRLKKAFKMLNYGKANGCRQQFIAEYFGEMNSAPCGVCDNCRNGKVTGGANQVFVESQQLKQKIENALKQMSKVMGLPAIAIATPSQVDSLAKHPPTSVDEITKRIKLNSGGMKLSGAPLISVFRRAGHIQVGTEKSVDTQLKDPCEVSLAVGDSLPDW</sequence>
<gene>
    <name evidence="9" type="ORF">JHC10_01455</name>
    <name evidence="10" type="ORF">JHC11_12085</name>
</gene>
<evidence type="ECO:0000256" key="4">
    <source>
        <dbReference type="ARBA" id="ARBA00022840"/>
    </source>
</evidence>
<dbReference type="Gene3D" id="3.40.50.300">
    <property type="entry name" value="P-loop containing nucleotide triphosphate hydrolases"/>
    <property type="match status" value="2"/>
</dbReference>
<dbReference type="InterPro" id="IPR001650">
    <property type="entry name" value="Helicase_C-like"/>
</dbReference>
<evidence type="ECO:0000313" key="10">
    <source>
        <dbReference type="EMBL" id="MBJ7316724.1"/>
    </source>
</evidence>
<dbReference type="InterPro" id="IPR032284">
    <property type="entry name" value="RecQ_Zn-bd"/>
</dbReference>
<dbReference type="InterPro" id="IPR011545">
    <property type="entry name" value="DEAD/DEAH_box_helicase_dom"/>
</dbReference>
<evidence type="ECO:0000256" key="1">
    <source>
        <dbReference type="ARBA" id="ARBA00022741"/>
    </source>
</evidence>
<evidence type="ECO:0000313" key="9">
    <source>
        <dbReference type="EMBL" id="MBJ7265602.1"/>
    </source>
</evidence>
<evidence type="ECO:0000256" key="2">
    <source>
        <dbReference type="ARBA" id="ARBA00022801"/>
    </source>
</evidence>
<dbReference type="PROSITE" id="PS51192">
    <property type="entry name" value="HELICASE_ATP_BIND_1"/>
    <property type="match status" value="1"/>
</dbReference>
<dbReference type="SMART" id="SM00490">
    <property type="entry name" value="HELICc"/>
    <property type="match status" value="1"/>
</dbReference>
<evidence type="ECO:0000259" key="7">
    <source>
        <dbReference type="PROSITE" id="PS51192"/>
    </source>
</evidence>
<dbReference type="PANTHER" id="PTHR13710:SF108">
    <property type="entry name" value="ATP-DEPENDENT DNA HELICASE Q4"/>
    <property type="match status" value="1"/>
</dbReference>
<dbReference type="Pfam" id="PF16124">
    <property type="entry name" value="RecQ_Zn_bind"/>
    <property type="match status" value="1"/>
</dbReference>
<dbReference type="RefSeq" id="WP_199493538.1">
    <property type="nucleotide sequence ID" value="NZ_JAEMOP010000009.1"/>
</dbReference>
<dbReference type="InterPro" id="IPR036388">
    <property type="entry name" value="WH-like_DNA-bd_sf"/>
</dbReference>
<dbReference type="Proteomes" id="UP000655994">
    <property type="component" value="Unassembled WGS sequence"/>
</dbReference>
<feature type="domain" description="Helicase ATP-binding" evidence="7">
    <location>
        <begin position="26"/>
        <end position="204"/>
    </location>
</feature>
<name>A0A8I1GBL3_9GAMM</name>
<accession>A0A8I1GBL3</accession>
<dbReference type="GO" id="GO:0005694">
    <property type="term" value="C:chromosome"/>
    <property type="evidence" value="ECO:0007669"/>
    <property type="project" value="TreeGrafter"/>
</dbReference>
<dbReference type="InterPro" id="IPR004589">
    <property type="entry name" value="DNA_helicase_ATP-dep_RecQ"/>
</dbReference>
<dbReference type="GO" id="GO:0016787">
    <property type="term" value="F:hydrolase activity"/>
    <property type="evidence" value="ECO:0007669"/>
    <property type="project" value="UniProtKB-KW"/>
</dbReference>
<keyword evidence="3 10" id="KW-0347">Helicase</keyword>
<dbReference type="SMART" id="SM00487">
    <property type="entry name" value="DEXDc"/>
    <property type="match status" value="1"/>
</dbReference>
<protein>
    <recommendedName>
        <fullName evidence="5">ATP-dependent DNA helicase RecQ</fullName>
    </recommendedName>
    <alternativeName>
        <fullName evidence="6">DNA 3'-5' helicase RecQ</fullName>
    </alternativeName>
</protein>
<dbReference type="Gene3D" id="1.10.10.10">
    <property type="entry name" value="Winged helix-like DNA-binding domain superfamily/Winged helix DNA-binding domain"/>
    <property type="match status" value="1"/>
</dbReference>
<dbReference type="Proteomes" id="UP000621390">
    <property type="component" value="Unassembled WGS sequence"/>
</dbReference>
<dbReference type="SUPFAM" id="SSF52540">
    <property type="entry name" value="P-loop containing nucleoside triphosphate hydrolases"/>
    <property type="match status" value="1"/>
</dbReference>
<evidence type="ECO:0000256" key="5">
    <source>
        <dbReference type="ARBA" id="ARBA00044535"/>
    </source>
</evidence>
<evidence type="ECO:0000313" key="11">
    <source>
        <dbReference type="Proteomes" id="UP000621390"/>
    </source>
</evidence>
<evidence type="ECO:0000256" key="6">
    <source>
        <dbReference type="ARBA" id="ARBA00044550"/>
    </source>
</evidence>
<dbReference type="NCBIfam" id="TIGR00614">
    <property type="entry name" value="recQ_fam"/>
    <property type="match status" value="1"/>
</dbReference>
<dbReference type="InterPro" id="IPR027417">
    <property type="entry name" value="P-loop_NTPase"/>
</dbReference>
<dbReference type="AlphaFoldDB" id="A0A8I1GBL3"/>
<dbReference type="PANTHER" id="PTHR13710">
    <property type="entry name" value="DNA HELICASE RECQ FAMILY MEMBER"/>
    <property type="match status" value="1"/>
</dbReference>